<sequence length="287" mass="33417">MTQRPQSAILSKEEHATPNVCKNQNVYQSSAQQLQRPSSSYGRIQRIDTHPFLRSNNHQLKRPPSRNSKIRSPSPSLSSKEFLRAQTTNQDKKTLKRIREYQQSYLPPHTCNVFYQNGRNAVRSIQCKRCSMTFSQSRSHSKPTSNTQKLSESLKPKKASKGHEFQSNKENLENISLPFVHGENDHTEMEEAKALLKDNIKQVLYFYRDEQNRLSNFSKGIQTAFNEEYTQPKSNPKAATNQYEELFCRSKRVELFDDDEYLRLMKEYGVDCEPSCFQFEGSSRTRL</sequence>
<comment type="caution">
    <text evidence="2">The sequence shown here is derived from an EMBL/GenBank/DDBJ whole genome shotgun (WGS) entry which is preliminary data.</text>
</comment>
<proteinExistence type="predicted"/>
<dbReference type="OrthoDB" id="10420442at2759"/>
<evidence type="ECO:0000256" key="1">
    <source>
        <dbReference type="SAM" id="MobiDB-lite"/>
    </source>
</evidence>
<dbReference type="Proteomes" id="UP000444721">
    <property type="component" value="Unassembled WGS sequence"/>
</dbReference>
<name>A0A6A5BQH9_NAEFO</name>
<feature type="region of interest" description="Disordered" evidence="1">
    <location>
        <begin position="133"/>
        <end position="168"/>
    </location>
</feature>
<evidence type="ECO:0000313" key="2">
    <source>
        <dbReference type="EMBL" id="KAF0980303.1"/>
    </source>
</evidence>
<dbReference type="EMBL" id="VFQX01000019">
    <property type="protein sequence ID" value="KAF0980303.1"/>
    <property type="molecule type" value="Genomic_DNA"/>
</dbReference>
<dbReference type="VEuPathDB" id="AmoebaDB:NF0019460"/>
<gene>
    <name evidence="2" type="ORF">FDP41_013517</name>
</gene>
<dbReference type="VEuPathDB" id="AmoebaDB:FDP41_013517"/>
<dbReference type="VEuPathDB" id="AmoebaDB:NfTy_028360"/>
<dbReference type="AlphaFoldDB" id="A0A6A5BQH9"/>
<reference evidence="2 3" key="1">
    <citation type="journal article" date="2019" name="Sci. Rep.">
        <title>Nanopore sequencing improves the draft genome of the human pathogenic amoeba Naegleria fowleri.</title>
        <authorList>
            <person name="Liechti N."/>
            <person name="Schurch N."/>
            <person name="Bruggmann R."/>
            <person name="Wittwer M."/>
        </authorList>
    </citation>
    <scope>NUCLEOTIDE SEQUENCE [LARGE SCALE GENOMIC DNA]</scope>
    <source>
        <strain evidence="2 3">ATCC 30894</strain>
    </source>
</reference>
<dbReference type="RefSeq" id="XP_044565016.1">
    <property type="nucleotide sequence ID" value="XM_044704156.1"/>
</dbReference>
<dbReference type="OMA" id="YGVDCEP"/>
<dbReference type="GeneID" id="68120732"/>
<keyword evidence="3" id="KW-1185">Reference proteome</keyword>
<accession>A0A6A5BQH9</accession>
<evidence type="ECO:0000313" key="3">
    <source>
        <dbReference type="Proteomes" id="UP000444721"/>
    </source>
</evidence>
<feature type="compositionally biased region" description="Polar residues" evidence="1">
    <location>
        <begin position="133"/>
        <end position="151"/>
    </location>
</feature>
<organism evidence="2 3">
    <name type="scientific">Naegleria fowleri</name>
    <name type="common">Brain eating amoeba</name>
    <dbReference type="NCBI Taxonomy" id="5763"/>
    <lineage>
        <taxon>Eukaryota</taxon>
        <taxon>Discoba</taxon>
        <taxon>Heterolobosea</taxon>
        <taxon>Tetramitia</taxon>
        <taxon>Eutetramitia</taxon>
        <taxon>Vahlkampfiidae</taxon>
        <taxon>Naegleria</taxon>
    </lineage>
</organism>
<protein>
    <submittedName>
        <fullName evidence="2">Uncharacterized protein</fullName>
    </submittedName>
</protein>
<feature type="region of interest" description="Disordered" evidence="1">
    <location>
        <begin position="49"/>
        <end position="94"/>
    </location>
</feature>